<evidence type="ECO:0000313" key="2">
    <source>
        <dbReference type="EMBL" id="KDQ57606.1"/>
    </source>
</evidence>
<reference evidence="3" key="1">
    <citation type="journal article" date="2014" name="Proc. Natl. Acad. Sci. U.S.A.">
        <title>Extensive sampling of basidiomycete genomes demonstrates inadequacy of the white-rot/brown-rot paradigm for wood decay fungi.</title>
        <authorList>
            <person name="Riley R."/>
            <person name="Salamov A.A."/>
            <person name="Brown D.W."/>
            <person name="Nagy L.G."/>
            <person name="Floudas D."/>
            <person name="Held B.W."/>
            <person name="Levasseur A."/>
            <person name="Lombard V."/>
            <person name="Morin E."/>
            <person name="Otillar R."/>
            <person name="Lindquist E.A."/>
            <person name="Sun H."/>
            <person name="LaButti K.M."/>
            <person name="Schmutz J."/>
            <person name="Jabbour D."/>
            <person name="Luo H."/>
            <person name="Baker S.E."/>
            <person name="Pisabarro A.G."/>
            <person name="Walton J.D."/>
            <person name="Blanchette R.A."/>
            <person name="Henrissat B."/>
            <person name="Martin F."/>
            <person name="Cullen D."/>
            <person name="Hibbett D.S."/>
            <person name="Grigoriev I.V."/>
        </authorList>
    </citation>
    <scope>NUCLEOTIDE SEQUENCE [LARGE SCALE GENOMIC DNA]</scope>
    <source>
        <strain evidence="3">MUCL 33604</strain>
    </source>
</reference>
<keyword evidence="3" id="KW-1185">Reference proteome</keyword>
<dbReference type="EMBL" id="KL197719">
    <property type="protein sequence ID" value="KDQ57606.1"/>
    <property type="molecule type" value="Genomic_DNA"/>
</dbReference>
<organism evidence="2 3">
    <name type="scientific">Jaapia argillacea MUCL 33604</name>
    <dbReference type="NCBI Taxonomy" id="933084"/>
    <lineage>
        <taxon>Eukaryota</taxon>
        <taxon>Fungi</taxon>
        <taxon>Dikarya</taxon>
        <taxon>Basidiomycota</taxon>
        <taxon>Agaricomycotina</taxon>
        <taxon>Agaricomycetes</taxon>
        <taxon>Agaricomycetidae</taxon>
        <taxon>Jaapiales</taxon>
        <taxon>Jaapiaceae</taxon>
        <taxon>Jaapia</taxon>
    </lineage>
</organism>
<dbReference type="AlphaFoldDB" id="A0A067Q4S7"/>
<evidence type="ECO:0000256" key="1">
    <source>
        <dbReference type="SAM" id="MobiDB-lite"/>
    </source>
</evidence>
<evidence type="ECO:0000313" key="3">
    <source>
        <dbReference type="Proteomes" id="UP000027265"/>
    </source>
</evidence>
<feature type="compositionally biased region" description="Basic and acidic residues" evidence="1">
    <location>
        <begin position="1"/>
        <end position="13"/>
    </location>
</feature>
<proteinExistence type="predicted"/>
<gene>
    <name evidence="2" type="ORF">JAAARDRAFT_269366</name>
</gene>
<accession>A0A067Q4S7</accession>
<protein>
    <submittedName>
        <fullName evidence="2">Uncharacterized protein</fullName>
    </submittedName>
</protein>
<feature type="region of interest" description="Disordered" evidence="1">
    <location>
        <begin position="1"/>
        <end position="56"/>
    </location>
</feature>
<sequence>MRSKETQGGEGRDVATQAKRMKKARKTSGQGRKMRTEEDVGEWSEMQVHGPTSDPNKHPPLRNWPALDHVPTFVPFWPSKIISYMYSRNLYSMGPIPAHCAYFAPLHRSPSSLHLVTAIFTCVIRNPERCPGSHRLPEIGKHTSCGRDRIWQVCSELSACRPFLDASSGAGLF</sequence>
<dbReference type="HOGENOM" id="CLU_1547812_0_0_1"/>
<dbReference type="InParanoid" id="A0A067Q4S7"/>
<dbReference type="Proteomes" id="UP000027265">
    <property type="component" value="Unassembled WGS sequence"/>
</dbReference>
<name>A0A067Q4S7_9AGAM</name>